<dbReference type="InterPro" id="IPR009100">
    <property type="entry name" value="AcylCoA_DH/oxidase_NM_dom_sf"/>
</dbReference>
<comment type="caution">
    <text evidence="7">The sequence shown here is derived from an EMBL/GenBank/DDBJ whole genome shotgun (WGS) entry which is preliminary data.</text>
</comment>
<gene>
    <name evidence="7" type="ORF">ACFSJG_02105</name>
</gene>
<dbReference type="InterPro" id="IPR037069">
    <property type="entry name" value="AcylCoA_DH/ox_N_sf"/>
</dbReference>
<keyword evidence="3" id="KW-0285">Flavoprotein</keyword>
<accession>A0ABW4NXS5</accession>
<keyword evidence="4" id="KW-0274">FAD</keyword>
<evidence type="ECO:0000256" key="1">
    <source>
        <dbReference type="ARBA" id="ARBA00001974"/>
    </source>
</evidence>
<sequence>MSTELDDLTRMLDEVFETAGGAPDFDPTLWKTLSDLGLTRLTGAEDAGGSAGDWTEAAVLLAAAGASAAPAPLAENDLLAGWLADSAGLDPAPAGAVRTVAVLGPDGVALHVPWARAADLLVLLWPSGDGWRVGQVTRTDVEIAEGANLAGEPRDRVTVDLASQNGVATAGTVARELHLRGALARALTTTGASGRVLDIVVAHTTTRTQFGRPVAAFQAVQHLVADIATHDALGRAATEAAVAAVLAHGFDSTATEFAIAAARSCTGHAAATIVRNAHQAMGAIGFTAEHDLHRFTNRLLSWRGEFGSLRSWDDALTASAAVAGGEGLWPLISGGHHSG</sequence>
<protein>
    <submittedName>
        <fullName evidence="7">Acyl-CoA dehydrogenase family protein</fullName>
    </submittedName>
</protein>
<dbReference type="Gene3D" id="1.10.540.10">
    <property type="entry name" value="Acyl-CoA dehydrogenase/oxidase, N-terminal domain"/>
    <property type="match status" value="1"/>
</dbReference>
<dbReference type="PANTHER" id="PTHR43884:SF20">
    <property type="entry name" value="ACYL-COA DEHYDROGENASE FADE28"/>
    <property type="match status" value="1"/>
</dbReference>
<keyword evidence="8" id="KW-1185">Reference proteome</keyword>
<name>A0ABW4NXS5_9NOCA</name>
<keyword evidence="5" id="KW-0560">Oxidoreductase</keyword>
<dbReference type="EMBL" id="JBHUFB010000003">
    <property type="protein sequence ID" value="MFD1810995.1"/>
    <property type="molecule type" value="Genomic_DNA"/>
</dbReference>
<comment type="cofactor">
    <cofactor evidence="1">
        <name>FAD</name>
        <dbReference type="ChEBI" id="CHEBI:57692"/>
    </cofactor>
</comment>
<dbReference type="Pfam" id="PF00441">
    <property type="entry name" value="Acyl-CoA_dh_1"/>
    <property type="match status" value="1"/>
</dbReference>
<feature type="domain" description="Acyl-CoA dehydrogenase/oxidase C-terminal" evidence="6">
    <location>
        <begin position="181"/>
        <end position="300"/>
    </location>
</feature>
<organism evidence="7 8">
    <name type="scientific">Rhodococcus gannanensis</name>
    <dbReference type="NCBI Taxonomy" id="1960308"/>
    <lineage>
        <taxon>Bacteria</taxon>
        <taxon>Bacillati</taxon>
        <taxon>Actinomycetota</taxon>
        <taxon>Actinomycetes</taxon>
        <taxon>Mycobacteriales</taxon>
        <taxon>Nocardiaceae</taxon>
        <taxon>Rhodococcus</taxon>
    </lineage>
</organism>
<dbReference type="PANTHER" id="PTHR43884">
    <property type="entry name" value="ACYL-COA DEHYDROGENASE"/>
    <property type="match status" value="1"/>
</dbReference>
<proteinExistence type="inferred from homology"/>
<dbReference type="Proteomes" id="UP001597286">
    <property type="component" value="Unassembled WGS sequence"/>
</dbReference>
<dbReference type="InterPro" id="IPR009075">
    <property type="entry name" value="AcylCo_DH/oxidase_C"/>
</dbReference>
<dbReference type="RefSeq" id="WP_378483554.1">
    <property type="nucleotide sequence ID" value="NZ_JBHUFB010000003.1"/>
</dbReference>
<dbReference type="InterPro" id="IPR036250">
    <property type="entry name" value="AcylCo_DH-like_C"/>
</dbReference>
<evidence type="ECO:0000256" key="4">
    <source>
        <dbReference type="ARBA" id="ARBA00022827"/>
    </source>
</evidence>
<evidence type="ECO:0000313" key="7">
    <source>
        <dbReference type="EMBL" id="MFD1810995.1"/>
    </source>
</evidence>
<evidence type="ECO:0000313" key="8">
    <source>
        <dbReference type="Proteomes" id="UP001597286"/>
    </source>
</evidence>
<dbReference type="SUPFAM" id="SSF47203">
    <property type="entry name" value="Acyl-CoA dehydrogenase C-terminal domain-like"/>
    <property type="match status" value="1"/>
</dbReference>
<comment type="similarity">
    <text evidence="2">Belongs to the acyl-CoA dehydrogenase family.</text>
</comment>
<evidence type="ECO:0000256" key="3">
    <source>
        <dbReference type="ARBA" id="ARBA00022630"/>
    </source>
</evidence>
<evidence type="ECO:0000259" key="6">
    <source>
        <dbReference type="Pfam" id="PF00441"/>
    </source>
</evidence>
<reference evidence="8" key="1">
    <citation type="journal article" date="2019" name="Int. J. Syst. Evol. Microbiol.">
        <title>The Global Catalogue of Microorganisms (GCM) 10K type strain sequencing project: providing services to taxonomists for standard genome sequencing and annotation.</title>
        <authorList>
            <consortium name="The Broad Institute Genomics Platform"/>
            <consortium name="The Broad Institute Genome Sequencing Center for Infectious Disease"/>
            <person name="Wu L."/>
            <person name="Ma J."/>
        </authorList>
    </citation>
    <scope>NUCLEOTIDE SEQUENCE [LARGE SCALE GENOMIC DNA]</scope>
    <source>
        <strain evidence="8">DT72</strain>
    </source>
</reference>
<dbReference type="SUPFAM" id="SSF56645">
    <property type="entry name" value="Acyl-CoA dehydrogenase NM domain-like"/>
    <property type="match status" value="1"/>
</dbReference>
<dbReference type="Gene3D" id="1.20.140.10">
    <property type="entry name" value="Butyryl-CoA Dehydrogenase, subunit A, domain 3"/>
    <property type="match status" value="1"/>
</dbReference>
<evidence type="ECO:0000256" key="5">
    <source>
        <dbReference type="ARBA" id="ARBA00023002"/>
    </source>
</evidence>
<evidence type="ECO:0000256" key="2">
    <source>
        <dbReference type="ARBA" id="ARBA00009347"/>
    </source>
</evidence>